<accession>A0AAF0URM0</accession>
<evidence type="ECO:0000313" key="2">
    <source>
        <dbReference type="EMBL" id="WMV49871.1"/>
    </source>
</evidence>
<reference evidence="2" key="1">
    <citation type="submission" date="2023-08" db="EMBL/GenBank/DDBJ databases">
        <title>A de novo genome assembly of Solanum verrucosum Schlechtendal, a Mexican diploid species geographically isolated from the other diploid A-genome species in potato relatives.</title>
        <authorList>
            <person name="Hosaka K."/>
        </authorList>
    </citation>
    <scope>NUCLEOTIDE SEQUENCE</scope>
    <source>
        <tissue evidence="2">Young leaves</tissue>
    </source>
</reference>
<evidence type="ECO:0000313" key="3">
    <source>
        <dbReference type="Proteomes" id="UP001234989"/>
    </source>
</evidence>
<dbReference type="Pfam" id="PF17919">
    <property type="entry name" value="RT_RNaseH_2"/>
    <property type="match status" value="1"/>
</dbReference>
<dbReference type="InterPro" id="IPR041577">
    <property type="entry name" value="RT_RNaseH_2"/>
</dbReference>
<protein>
    <recommendedName>
        <fullName evidence="1">Reverse transcriptase/retrotransposon-derived protein RNase H-like domain-containing protein</fullName>
    </recommendedName>
</protein>
<organism evidence="2 3">
    <name type="scientific">Solanum verrucosum</name>
    <dbReference type="NCBI Taxonomy" id="315347"/>
    <lineage>
        <taxon>Eukaryota</taxon>
        <taxon>Viridiplantae</taxon>
        <taxon>Streptophyta</taxon>
        <taxon>Embryophyta</taxon>
        <taxon>Tracheophyta</taxon>
        <taxon>Spermatophyta</taxon>
        <taxon>Magnoliopsida</taxon>
        <taxon>eudicotyledons</taxon>
        <taxon>Gunneridae</taxon>
        <taxon>Pentapetalae</taxon>
        <taxon>asterids</taxon>
        <taxon>lamiids</taxon>
        <taxon>Solanales</taxon>
        <taxon>Solanaceae</taxon>
        <taxon>Solanoideae</taxon>
        <taxon>Solaneae</taxon>
        <taxon>Solanum</taxon>
    </lineage>
</organism>
<dbReference type="InterPro" id="IPR043502">
    <property type="entry name" value="DNA/RNA_pol_sf"/>
</dbReference>
<feature type="domain" description="Reverse transcriptase/retrotransposon-derived protein RNase H-like" evidence="1">
    <location>
        <begin position="106"/>
        <end position="173"/>
    </location>
</feature>
<gene>
    <name evidence="2" type="ORF">MTR67_043256</name>
</gene>
<dbReference type="Gene3D" id="3.10.10.10">
    <property type="entry name" value="HIV Type 1 Reverse Transcriptase, subunit A, domain 1"/>
    <property type="match status" value="1"/>
</dbReference>
<dbReference type="PANTHER" id="PTHR24559">
    <property type="entry name" value="TRANSPOSON TY3-I GAG-POL POLYPROTEIN"/>
    <property type="match status" value="1"/>
</dbReference>
<dbReference type="CDD" id="cd01647">
    <property type="entry name" value="RT_LTR"/>
    <property type="match status" value="1"/>
</dbReference>
<dbReference type="AlphaFoldDB" id="A0AAF0URM0"/>
<keyword evidence="3" id="KW-1185">Reference proteome</keyword>
<dbReference type="Gene3D" id="3.30.70.270">
    <property type="match status" value="1"/>
</dbReference>
<evidence type="ECO:0000259" key="1">
    <source>
        <dbReference type="Pfam" id="PF17919"/>
    </source>
</evidence>
<dbReference type="Proteomes" id="UP001234989">
    <property type="component" value="Chromosome 10"/>
</dbReference>
<dbReference type="PANTHER" id="PTHR24559:SF447">
    <property type="entry name" value="RNA-DIRECTED DNA POLYMERASE HOMOLOG"/>
    <property type="match status" value="1"/>
</dbReference>
<name>A0AAF0URM0_SOLVR</name>
<dbReference type="InterPro" id="IPR043128">
    <property type="entry name" value="Rev_trsase/Diguanyl_cyclase"/>
</dbReference>
<sequence>MIDDLFDQLQGASHFSKIDLRSGYHQPRVRDSDILKTVFRTRYGHYKFVVMSFGLTNAHAAFMDLMNLVFKQYLDFEGIQVDSQKIDAVKQWPRPTSPTDIKSFLDDCEKSFAELKTRWTTTTIFALPKGSDGYVIYCDASKVGLGCVLMQRDKIEIVTLASMGHSLLGVVDHVSTMEKLHCEAHGKVTRALNIGVATMGSIQETSTHMIDLKKGFSMVSLACISRPHSRLCRLISTTRVMLVWVKAYGVQCRVLQVMVSYFMGQS</sequence>
<proteinExistence type="predicted"/>
<dbReference type="SUPFAM" id="SSF56672">
    <property type="entry name" value="DNA/RNA polymerases"/>
    <property type="match status" value="1"/>
</dbReference>
<dbReference type="InterPro" id="IPR053134">
    <property type="entry name" value="RNA-dir_DNA_polymerase"/>
</dbReference>
<dbReference type="EMBL" id="CP133621">
    <property type="protein sequence ID" value="WMV49871.1"/>
    <property type="molecule type" value="Genomic_DNA"/>
</dbReference>